<protein>
    <submittedName>
        <fullName evidence="1">Uncharacterized protein</fullName>
    </submittedName>
</protein>
<accession>A0A379FUD9</accession>
<dbReference type="Proteomes" id="UP000254208">
    <property type="component" value="Unassembled WGS sequence"/>
</dbReference>
<dbReference type="AlphaFoldDB" id="A0A379FUD9"/>
<dbReference type="RefSeq" id="WP_115167505.1">
    <property type="nucleotide sequence ID" value="NZ_CP077319.1"/>
</dbReference>
<organism evidence="1 2">
    <name type="scientific">Providencia rettgeri</name>
    <dbReference type="NCBI Taxonomy" id="587"/>
    <lineage>
        <taxon>Bacteria</taxon>
        <taxon>Pseudomonadati</taxon>
        <taxon>Pseudomonadota</taxon>
        <taxon>Gammaproteobacteria</taxon>
        <taxon>Enterobacterales</taxon>
        <taxon>Morganellaceae</taxon>
        <taxon>Providencia</taxon>
    </lineage>
</organism>
<name>A0A379FUD9_PRORE</name>
<dbReference type="EMBL" id="UGTZ01000001">
    <property type="protein sequence ID" value="SUC31983.1"/>
    <property type="molecule type" value="Genomic_DNA"/>
</dbReference>
<evidence type="ECO:0000313" key="2">
    <source>
        <dbReference type="Proteomes" id="UP000254208"/>
    </source>
</evidence>
<reference evidence="1 2" key="1">
    <citation type="submission" date="2018-06" db="EMBL/GenBank/DDBJ databases">
        <authorList>
            <consortium name="Pathogen Informatics"/>
            <person name="Doyle S."/>
        </authorList>
    </citation>
    <scope>NUCLEOTIDE SEQUENCE [LARGE SCALE GENOMIC DNA]</scope>
    <source>
        <strain evidence="1 2">NCTC11801</strain>
    </source>
</reference>
<evidence type="ECO:0000313" key="1">
    <source>
        <dbReference type="EMBL" id="SUC31983.1"/>
    </source>
</evidence>
<dbReference type="GeneID" id="93674942"/>
<sequence>MKKAEVYTENNNWEYIGLDDYEPLIRGLERSGWPRLRCKRCKELVVAVGFFSTGVNKKFRHKKRKESEGKPKFCTLRSAYNSLKYFGEGNPVSQEKINQRKKDFYNEKNIKNTYFLCWNILGGKGMLSQSKFISLIDLANDADIWSYQNLPIWGIGLILLLMDEHPTPNGNSTYFYKLNKNNDDVIIDACWSSNGEKIDPAQFQYTKFKLSIPFTEEYVSQMINSVDTAWVTPTTFTRLLTYAEEKTPQDEVNP</sequence>
<proteinExistence type="predicted"/>
<gene>
    <name evidence="1" type="ORF">NCTC11801_02956</name>
</gene>